<sequence length="172" mass="17765">MAIKQKQPTFKQLIAKVHQAEDVVEAREREVVAGVRHLKTSWLAAWTPWRIVGAGLVSGFLVGRAEPMKAIGKSGGLLQMISMVSTLVASGSAKVAAEEASEVSEQVATGGNATLAEALAGHAAIDAGVAAPMSSVHPDAVADDLQDDVHALAQAEARARAARTATVDQVAP</sequence>
<evidence type="ECO:0008006" key="3">
    <source>
        <dbReference type="Google" id="ProtNLM"/>
    </source>
</evidence>
<dbReference type="EMBL" id="JARUHG010000005">
    <property type="protein sequence ID" value="MDR0184106.1"/>
    <property type="molecule type" value="Genomic_DNA"/>
</dbReference>
<dbReference type="RefSeq" id="WP_309263241.1">
    <property type="nucleotide sequence ID" value="NZ_JARUHG010000005.1"/>
</dbReference>
<dbReference type="Proteomes" id="UP001233535">
    <property type="component" value="Unassembled WGS sequence"/>
</dbReference>
<name>A0ABU1CGM2_9GAMM</name>
<organism evidence="1 2">
    <name type="scientific">Lysobacter arvi</name>
    <dbReference type="NCBI Taxonomy" id="3038776"/>
    <lineage>
        <taxon>Bacteria</taxon>
        <taxon>Pseudomonadati</taxon>
        <taxon>Pseudomonadota</taxon>
        <taxon>Gammaproteobacteria</taxon>
        <taxon>Lysobacterales</taxon>
        <taxon>Lysobacteraceae</taxon>
        <taxon>Lysobacter</taxon>
    </lineage>
</organism>
<reference evidence="1 2" key="1">
    <citation type="submission" date="2023-04" db="EMBL/GenBank/DDBJ databases">
        <title>Lysobacter sp. strain UC isolated from soil sample.</title>
        <authorList>
            <person name="Choksket S."/>
            <person name="Harshvardhan F."/>
            <person name="Rana R."/>
            <person name="Patil P.B."/>
            <person name="Korpole S."/>
        </authorList>
    </citation>
    <scope>NUCLEOTIDE SEQUENCE [LARGE SCALE GENOMIC DNA]</scope>
    <source>
        <strain evidence="1 2">UC</strain>
    </source>
</reference>
<accession>A0ABU1CGM2</accession>
<keyword evidence="2" id="KW-1185">Reference proteome</keyword>
<proteinExistence type="predicted"/>
<evidence type="ECO:0000313" key="1">
    <source>
        <dbReference type="EMBL" id="MDR0184106.1"/>
    </source>
</evidence>
<evidence type="ECO:0000313" key="2">
    <source>
        <dbReference type="Proteomes" id="UP001233535"/>
    </source>
</evidence>
<comment type="caution">
    <text evidence="1">The sequence shown here is derived from an EMBL/GenBank/DDBJ whole genome shotgun (WGS) entry which is preliminary data.</text>
</comment>
<protein>
    <recommendedName>
        <fullName evidence="3">Protein sip-5</fullName>
    </recommendedName>
</protein>
<gene>
    <name evidence="1" type="ORF">P8609_14170</name>
</gene>